<evidence type="ECO:0000313" key="1">
    <source>
        <dbReference type="EMBL" id="KAF3442915.1"/>
    </source>
</evidence>
<sequence length="129" mass="15141">MDAKSFHSNRKLLAITWEGSNRVFANRRVNLEARTVDREWQEYRKHGRLLRYEREKVKSKGVSDVIALIMNSCDSNFKFELTIVIARVSSAPSITCVKTLLFHEMCRQLSQMDLWPSRFEETGKRMNSN</sequence>
<dbReference type="Proteomes" id="UP000796880">
    <property type="component" value="Unassembled WGS sequence"/>
</dbReference>
<gene>
    <name evidence="1" type="ORF">FNV43_RR16833</name>
</gene>
<proteinExistence type="predicted"/>
<organism evidence="1 2">
    <name type="scientific">Rhamnella rubrinervis</name>
    <dbReference type="NCBI Taxonomy" id="2594499"/>
    <lineage>
        <taxon>Eukaryota</taxon>
        <taxon>Viridiplantae</taxon>
        <taxon>Streptophyta</taxon>
        <taxon>Embryophyta</taxon>
        <taxon>Tracheophyta</taxon>
        <taxon>Spermatophyta</taxon>
        <taxon>Magnoliopsida</taxon>
        <taxon>eudicotyledons</taxon>
        <taxon>Gunneridae</taxon>
        <taxon>Pentapetalae</taxon>
        <taxon>rosids</taxon>
        <taxon>fabids</taxon>
        <taxon>Rosales</taxon>
        <taxon>Rhamnaceae</taxon>
        <taxon>rhamnoid group</taxon>
        <taxon>Rhamneae</taxon>
        <taxon>Rhamnella</taxon>
    </lineage>
</organism>
<dbReference type="EMBL" id="VOIH02000007">
    <property type="protein sequence ID" value="KAF3442915.1"/>
    <property type="molecule type" value="Genomic_DNA"/>
</dbReference>
<comment type="caution">
    <text evidence="1">The sequence shown here is derived from an EMBL/GenBank/DDBJ whole genome shotgun (WGS) entry which is preliminary data.</text>
</comment>
<name>A0A8K0GZK6_9ROSA</name>
<dbReference type="AlphaFoldDB" id="A0A8K0GZK6"/>
<reference evidence="1" key="1">
    <citation type="submission" date="2020-03" db="EMBL/GenBank/DDBJ databases">
        <title>A high-quality chromosome-level genome assembly of a woody plant with both climbing and erect habits, Rhamnella rubrinervis.</title>
        <authorList>
            <person name="Lu Z."/>
            <person name="Yang Y."/>
            <person name="Zhu X."/>
            <person name="Sun Y."/>
        </authorList>
    </citation>
    <scope>NUCLEOTIDE SEQUENCE</scope>
    <source>
        <strain evidence="1">BYM</strain>
        <tissue evidence="1">Leaf</tissue>
    </source>
</reference>
<keyword evidence="2" id="KW-1185">Reference proteome</keyword>
<evidence type="ECO:0000313" key="2">
    <source>
        <dbReference type="Proteomes" id="UP000796880"/>
    </source>
</evidence>
<protein>
    <submittedName>
        <fullName evidence="1">Uncharacterized protein</fullName>
    </submittedName>
</protein>
<accession>A0A8K0GZK6</accession>